<dbReference type="Pfam" id="PF00069">
    <property type="entry name" value="Pkinase"/>
    <property type="match status" value="1"/>
</dbReference>
<dbReference type="EMBL" id="SJPV01000024">
    <property type="protein sequence ID" value="TWU29039.1"/>
    <property type="molecule type" value="Genomic_DNA"/>
</dbReference>
<dbReference type="RefSeq" id="WP_146531400.1">
    <property type="nucleotide sequence ID" value="NZ_SJPV01000024.1"/>
</dbReference>
<dbReference type="SMART" id="SM00220">
    <property type="entry name" value="S_TKc"/>
    <property type="match status" value="1"/>
</dbReference>
<feature type="binding site" evidence="7">
    <location>
        <position position="146"/>
    </location>
    <ligand>
        <name>ATP</name>
        <dbReference type="ChEBI" id="CHEBI:30616"/>
    </ligand>
</feature>
<evidence type="ECO:0000256" key="4">
    <source>
        <dbReference type="ARBA" id="ARBA00022741"/>
    </source>
</evidence>
<dbReference type="PROSITE" id="PS00107">
    <property type="entry name" value="PROTEIN_KINASE_ATP"/>
    <property type="match status" value="1"/>
</dbReference>
<dbReference type="GO" id="GO:0004674">
    <property type="term" value="F:protein serine/threonine kinase activity"/>
    <property type="evidence" value="ECO:0007669"/>
    <property type="project" value="UniProtKB-KW"/>
</dbReference>
<feature type="transmembrane region" description="Helical" evidence="8">
    <location>
        <begin position="827"/>
        <end position="850"/>
    </location>
</feature>
<dbReference type="CDD" id="cd11304">
    <property type="entry name" value="Cadherin_repeat"/>
    <property type="match status" value="1"/>
</dbReference>
<keyword evidence="2" id="KW-0723">Serine/threonine-protein kinase</keyword>
<feature type="transmembrane region" description="Helical" evidence="8">
    <location>
        <begin position="870"/>
        <end position="890"/>
    </location>
</feature>
<evidence type="ECO:0000313" key="11">
    <source>
        <dbReference type="Proteomes" id="UP000319143"/>
    </source>
</evidence>
<dbReference type="InterPro" id="IPR000719">
    <property type="entry name" value="Prot_kinase_dom"/>
</dbReference>
<evidence type="ECO:0000256" key="6">
    <source>
        <dbReference type="ARBA" id="ARBA00022840"/>
    </source>
</evidence>
<keyword evidence="5 10" id="KW-0418">Kinase</keyword>
<dbReference type="InterPro" id="IPR017441">
    <property type="entry name" value="Protein_kinase_ATP_BS"/>
</dbReference>
<evidence type="ECO:0000259" key="9">
    <source>
        <dbReference type="PROSITE" id="PS50011"/>
    </source>
</evidence>
<dbReference type="SUPFAM" id="SSF56112">
    <property type="entry name" value="Protein kinase-like (PK-like)"/>
    <property type="match status" value="1"/>
</dbReference>
<keyword evidence="8" id="KW-1133">Transmembrane helix</keyword>
<feature type="transmembrane region" description="Helical" evidence="8">
    <location>
        <begin position="434"/>
        <end position="457"/>
    </location>
</feature>
<feature type="transmembrane region" description="Helical" evidence="8">
    <location>
        <begin position="792"/>
        <end position="820"/>
    </location>
</feature>
<dbReference type="PANTHER" id="PTHR43289">
    <property type="entry name" value="MITOGEN-ACTIVATED PROTEIN KINASE KINASE KINASE 20-RELATED"/>
    <property type="match status" value="1"/>
</dbReference>
<dbReference type="InterPro" id="IPR011009">
    <property type="entry name" value="Kinase-like_dom_sf"/>
</dbReference>
<dbReference type="Gene3D" id="2.60.40.60">
    <property type="entry name" value="Cadherins"/>
    <property type="match status" value="2"/>
</dbReference>
<dbReference type="PANTHER" id="PTHR43289:SF6">
    <property type="entry name" value="SERINE_THREONINE-PROTEIN KINASE NEKL-3"/>
    <property type="match status" value="1"/>
</dbReference>
<dbReference type="Gene3D" id="3.30.200.20">
    <property type="entry name" value="Phosphorylase Kinase, domain 1"/>
    <property type="match status" value="1"/>
</dbReference>
<dbReference type="PROSITE" id="PS00108">
    <property type="entry name" value="PROTEIN_KINASE_ST"/>
    <property type="match status" value="1"/>
</dbReference>
<feature type="domain" description="Protein kinase" evidence="9">
    <location>
        <begin position="117"/>
        <end position="377"/>
    </location>
</feature>
<organism evidence="10 11">
    <name type="scientific">Novipirellula artificiosorum</name>
    <dbReference type="NCBI Taxonomy" id="2528016"/>
    <lineage>
        <taxon>Bacteria</taxon>
        <taxon>Pseudomonadati</taxon>
        <taxon>Planctomycetota</taxon>
        <taxon>Planctomycetia</taxon>
        <taxon>Pirellulales</taxon>
        <taxon>Pirellulaceae</taxon>
        <taxon>Novipirellula</taxon>
    </lineage>
</organism>
<feature type="transmembrane region" description="Helical" evidence="8">
    <location>
        <begin position="910"/>
        <end position="931"/>
    </location>
</feature>
<keyword evidence="4 7" id="KW-0547">Nucleotide-binding</keyword>
<feature type="transmembrane region" description="Helical" evidence="8">
    <location>
        <begin position="495"/>
        <end position="518"/>
    </location>
</feature>
<evidence type="ECO:0000256" key="8">
    <source>
        <dbReference type="SAM" id="Phobius"/>
    </source>
</evidence>
<keyword evidence="11" id="KW-1185">Reference proteome</keyword>
<dbReference type="AlphaFoldDB" id="A0A5C6D2F5"/>
<dbReference type="FunFam" id="1.10.510.10:FF:000021">
    <property type="entry name" value="Serine/threonine protein kinase"/>
    <property type="match status" value="1"/>
</dbReference>
<evidence type="ECO:0000313" key="10">
    <source>
        <dbReference type="EMBL" id="TWU29039.1"/>
    </source>
</evidence>
<name>A0A5C6D2F5_9BACT</name>
<dbReference type="Proteomes" id="UP000319143">
    <property type="component" value="Unassembled WGS sequence"/>
</dbReference>
<evidence type="ECO:0000256" key="5">
    <source>
        <dbReference type="ARBA" id="ARBA00022777"/>
    </source>
</evidence>
<dbReference type="EC" id="2.7.11.1" evidence="1"/>
<proteinExistence type="predicted"/>
<sequence length="939" mass="102494">MLTELLELEVDLRRECGEEPTAAQYLERFPRDVGIVKDVFDPCHNPQTTRLLSSSIEPAPVGRGLHVRCPHCHNPIEIVPDAELDSVQCPSCGSDFSLVRDGSATKHADAVTELDHFRLVERLGMGAFGSVWKAHDRKLDRTVAVKIPRHGQFDEAQEKAFLREAQNAAQLSHPGIVPVFEVGRDGDTLYIVSEFVRGLTLADQLTGHQPTVREAAQICIKICEALQHAHDRGVIHRDLKPGNIMLDSDGTPRLMDFGLARRDASEISMTVDGQILGTPAYMSPEQAKGEANRADARSDIYSVGVILFKLLTGEIPFRGNTRMMLHQVIHDEAPSPRSLAPSIPRDLETICAKCLKKEPSARYASADELALDLGRFLRNEPIKARRASAIERFWRWSGKNVAQLTGFYVIADSLVHGIALAARLSVNDRGFSAYTLYMLAYCVGLMALPMVCGVYIFQKNKIAILLTLAWYSSIASLSLLVMIPSGSRPVGDSIANAVTFFGPLTSAIVAILLCFRTLGARETDVPKKAKDCNRVQERFLATVAILLGGPLLLYSVMGIWVFFILPERILLRDLDEARNQVVEGAERGTPVGVIARMPNQAQIRLTGDADGRFELDPYTGVISVGDASLIDFESNAQHRITVTGVEGDNRVSRDFVIEVLDVPPKLTLEAKIPNGEVPKLAALGTCVGISVSGRDPNGPEVNLSLIDDAEGRFGLHENTGELFVADPSLLDREASHVITVEARAGADSSSAVAIPIGVVSDQSHELEIISLEDESESKRSVDRPSRLADQTLYSIVAFIVLISICCISYLVLLICGLLLLLGRSWAFLPLACVCIFELVFFLSTIFWTTAPKEEISLAVASNLGFACGGMSIQLVTLFPLWGPLACSWAIRSRLRAIHNNMPVPISARLVVAFVGVCAMLLAILGLLYSAFSSSIMFLI</sequence>
<evidence type="ECO:0000256" key="1">
    <source>
        <dbReference type="ARBA" id="ARBA00012513"/>
    </source>
</evidence>
<comment type="caution">
    <text evidence="10">The sequence shown here is derived from an EMBL/GenBank/DDBJ whole genome shotgun (WGS) entry which is preliminary data.</text>
</comment>
<evidence type="ECO:0000256" key="2">
    <source>
        <dbReference type="ARBA" id="ARBA00022527"/>
    </source>
</evidence>
<dbReference type="PROSITE" id="PS50011">
    <property type="entry name" value="PROTEIN_KINASE_DOM"/>
    <property type="match status" value="1"/>
</dbReference>
<evidence type="ECO:0000256" key="7">
    <source>
        <dbReference type="PROSITE-ProRule" id="PRU10141"/>
    </source>
</evidence>
<reference evidence="10 11" key="1">
    <citation type="submission" date="2019-02" db="EMBL/GenBank/DDBJ databases">
        <title>Deep-cultivation of Planctomycetes and their phenomic and genomic characterization uncovers novel biology.</title>
        <authorList>
            <person name="Wiegand S."/>
            <person name="Jogler M."/>
            <person name="Boedeker C."/>
            <person name="Pinto D."/>
            <person name="Vollmers J."/>
            <person name="Rivas-Marin E."/>
            <person name="Kohn T."/>
            <person name="Peeters S.H."/>
            <person name="Heuer A."/>
            <person name="Rast P."/>
            <person name="Oberbeckmann S."/>
            <person name="Bunk B."/>
            <person name="Jeske O."/>
            <person name="Meyerdierks A."/>
            <person name="Storesund J.E."/>
            <person name="Kallscheuer N."/>
            <person name="Luecker S."/>
            <person name="Lage O.M."/>
            <person name="Pohl T."/>
            <person name="Merkel B.J."/>
            <person name="Hornburger P."/>
            <person name="Mueller R.-W."/>
            <person name="Bruemmer F."/>
            <person name="Labrenz M."/>
            <person name="Spormann A.M."/>
            <person name="Op Den Camp H."/>
            <person name="Overmann J."/>
            <person name="Amann R."/>
            <person name="Jetten M.S.M."/>
            <person name="Mascher T."/>
            <person name="Medema M.H."/>
            <person name="Devos D.P."/>
            <person name="Kaster A.-K."/>
            <person name="Ovreas L."/>
            <person name="Rohde M."/>
            <person name="Galperin M.Y."/>
            <person name="Jogler C."/>
        </authorList>
    </citation>
    <scope>NUCLEOTIDE SEQUENCE [LARGE SCALE GENOMIC DNA]</scope>
    <source>
        <strain evidence="10 11">Poly41</strain>
    </source>
</reference>
<feature type="transmembrane region" description="Helical" evidence="8">
    <location>
        <begin position="539"/>
        <end position="565"/>
    </location>
</feature>
<feature type="transmembrane region" description="Helical" evidence="8">
    <location>
        <begin position="464"/>
        <end position="483"/>
    </location>
</feature>
<gene>
    <name evidence="10" type="primary">prkC_23</name>
    <name evidence="10" type="ORF">Poly41_67380</name>
</gene>
<keyword evidence="3 10" id="KW-0808">Transferase</keyword>
<dbReference type="Gene3D" id="1.10.510.10">
    <property type="entry name" value="Transferase(Phosphotransferase) domain 1"/>
    <property type="match status" value="1"/>
</dbReference>
<keyword evidence="6 7" id="KW-0067">ATP-binding</keyword>
<protein>
    <recommendedName>
        <fullName evidence="1">non-specific serine/threonine protein kinase</fullName>
        <ecNumber evidence="1">2.7.11.1</ecNumber>
    </recommendedName>
</protein>
<keyword evidence="8" id="KW-0472">Membrane</keyword>
<evidence type="ECO:0000256" key="3">
    <source>
        <dbReference type="ARBA" id="ARBA00022679"/>
    </source>
</evidence>
<dbReference type="InterPro" id="IPR008271">
    <property type="entry name" value="Ser/Thr_kinase_AS"/>
</dbReference>
<dbReference type="CDD" id="cd14014">
    <property type="entry name" value="STKc_PknB_like"/>
    <property type="match status" value="1"/>
</dbReference>
<accession>A0A5C6D2F5</accession>
<dbReference type="OrthoDB" id="6111975at2"/>
<keyword evidence="8" id="KW-0812">Transmembrane</keyword>
<dbReference type="GO" id="GO:0005524">
    <property type="term" value="F:ATP binding"/>
    <property type="evidence" value="ECO:0007669"/>
    <property type="project" value="UniProtKB-UniRule"/>
</dbReference>